<comment type="caution">
    <text evidence="1">The sequence shown here is derived from an EMBL/GenBank/DDBJ whole genome shotgun (WGS) entry which is preliminary data.</text>
</comment>
<dbReference type="PANTHER" id="PTHR36839:SF1">
    <property type="entry name" value="METALLO-BETA-LACTAMASE FAMILY PROTEIN (AFU_ORTHOLOGUE AFUA_5G12770)"/>
    <property type="match status" value="1"/>
</dbReference>
<dbReference type="Gene3D" id="3.60.15.10">
    <property type="entry name" value="Ribonuclease Z/Hydroxyacylglutathione hydrolase-like"/>
    <property type="match status" value="1"/>
</dbReference>
<proteinExistence type="predicted"/>
<dbReference type="RefSeq" id="WP_309947296.1">
    <property type="nucleotide sequence ID" value="NZ_JAVDQY010000004.1"/>
</dbReference>
<dbReference type="EMBL" id="JAVDQY010000004">
    <property type="protein sequence ID" value="MDR6527970.1"/>
    <property type="molecule type" value="Genomic_DNA"/>
</dbReference>
<name>A0AAE3YCL6_9FLAO</name>
<protein>
    <recommendedName>
        <fullName evidence="3">MBL fold metallo-hydrolase</fullName>
    </recommendedName>
</protein>
<sequence>MNGNDNKLKMCTECGTQYPESHTDNTCIICEDERQAVPQSGQSWTSHEKLLEKHSVEIKKINDNLYEFVVNPRFSIGQRALFVISEDGNILWDCIPLLDEGVIEFIKSKGGLKAIAISHPHYYSIMKMWAETFTCKIYIHEKDKEWVVNAGNSVEYWTGDHMKLWNQIRLHNIGGHFDGSSVIEIPWMSEKGALLIGDTMYLSPSMKHFATMRSYPNRIPLPQNEIKRIEKRFEEISFDTIYGFYSYQNVEKIAEEIVKKSFAKYQ</sequence>
<dbReference type="Proteomes" id="UP001184861">
    <property type="component" value="Unassembled WGS sequence"/>
</dbReference>
<evidence type="ECO:0000313" key="2">
    <source>
        <dbReference type="Proteomes" id="UP001184861"/>
    </source>
</evidence>
<dbReference type="PANTHER" id="PTHR36839">
    <property type="entry name" value="METALLO-BETA-LACTAMASE FAMILY PROTEIN (AFU_ORTHOLOGUE AFUA_5G12770)"/>
    <property type="match status" value="1"/>
</dbReference>
<reference evidence="1" key="1">
    <citation type="submission" date="2023-07" db="EMBL/GenBank/DDBJ databases">
        <title>Sorghum-associated microbial communities from plants grown in Nebraska, USA.</title>
        <authorList>
            <person name="Schachtman D."/>
        </authorList>
    </citation>
    <scope>NUCLEOTIDE SEQUENCE</scope>
    <source>
        <strain evidence="1">DS2360</strain>
    </source>
</reference>
<dbReference type="AlphaFoldDB" id="A0AAE3YCL6"/>
<dbReference type="InterPro" id="IPR036866">
    <property type="entry name" value="RibonucZ/Hydroxyglut_hydro"/>
</dbReference>
<evidence type="ECO:0000313" key="1">
    <source>
        <dbReference type="EMBL" id="MDR6527970.1"/>
    </source>
</evidence>
<gene>
    <name evidence="1" type="ORF">J2787_003389</name>
</gene>
<accession>A0AAE3YCL6</accession>
<dbReference type="SUPFAM" id="SSF56281">
    <property type="entry name" value="Metallo-hydrolase/oxidoreductase"/>
    <property type="match status" value="1"/>
</dbReference>
<evidence type="ECO:0008006" key="3">
    <source>
        <dbReference type="Google" id="ProtNLM"/>
    </source>
</evidence>
<organism evidence="1 2">
    <name type="scientific">Chryseobacterium rhizosphaerae</name>
    <dbReference type="NCBI Taxonomy" id="395937"/>
    <lineage>
        <taxon>Bacteria</taxon>
        <taxon>Pseudomonadati</taxon>
        <taxon>Bacteroidota</taxon>
        <taxon>Flavobacteriia</taxon>
        <taxon>Flavobacteriales</taxon>
        <taxon>Weeksellaceae</taxon>
        <taxon>Chryseobacterium group</taxon>
        <taxon>Chryseobacterium</taxon>
    </lineage>
</organism>